<dbReference type="Pfam" id="PF04818">
    <property type="entry name" value="CID"/>
    <property type="match status" value="1"/>
</dbReference>
<dbReference type="EMBL" id="KV921595">
    <property type="protein sequence ID" value="ORE12856.1"/>
    <property type="molecule type" value="Genomic_DNA"/>
</dbReference>
<keyword evidence="1 2" id="KW-0694">RNA-binding</keyword>
<protein>
    <recommendedName>
        <fullName evidence="8">CID domain-containing protein</fullName>
    </recommendedName>
</protein>
<dbReference type="Pfam" id="PF00076">
    <property type="entry name" value="RRM_1"/>
    <property type="match status" value="1"/>
</dbReference>
<reference evidence="6 7" key="1">
    <citation type="journal article" date="2016" name="Proc. Natl. Acad. Sci. U.S.A.">
        <title>Lipid metabolic changes in an early divergent fungus govern the establishment of a mutualistic symbiosis with endobacteria.</title>
        <authorList>
            <person name="Lastovetsky O.A."/>
            <person name="Gaspar M.L."/>
            <person name="Mondo S.J."/>
            <person name="LaButti K.M."/>
            <person name="Sandor L."/>
            <person name="Grigoriev I.V."/>
            <person name="Henry S.A."/>
            <person name="Pawlowska T.E."/>
        </authorList>
    </citation>
    <scope>NUCLEOTIDE SEQUENCE [LARGE SCALE GENOMIC DNA]</scope>
    <source>
        <strain evidence="6 7">ATCC 11559</strain>
    </source>
</reference>
<gene>
    <name evidence="6" type="ORF">BCV71DRAFT_268820</name>
</gene>
<feature type="compositionally biased region" description="Basic and acidic residues" evidence="3">
    <location>
        <begin position="308"/>
        <end position="317"/>
    </location>
</feature>
<dbReference type="PROSITE" id="PS50102">
    <property type="entry name" value="RRM"/>
    <property type="match status" value="1"/>
</dbReference>
<dbReference type="PANTHER" id="PTHR23140:SF4">
    <property type="entry name" value="PROTEIN CBR-NRD-1"/>
    <property type="match status" value="1"/>
</dbReference>
<feature type="compositionally biased region" description="Basic and acidic residues" evidence="3">
    <location>
        <begin position="564"/>
        <end position="579"/>
    </location>
</feature>
<dbReference type="GO" id="GO:0003723">
    <property type="term" value="F:RNA binding"/>
    <property type="evidence" value="ECO:0007669"/>
    <property type="project" value="UniProtKB-UniRule"/>
</dbReference>
<dbReference type="InterPro" id="IPR000504">
    <property type="entry name" value="RRM_dom"/>
</dbReference>
<evidence type="ECO:0008006" key="8">
    <source>
        <dbReference type="Google" id="ProtNLM"/>
    </source>
</evidence>
<dbReference type="InterPro" id="IPR051485">
    <property type="entry name" value="SR-CTD_assoc_factor"/>
</dbReference>
<evidence type="ECO:0000259" key="4">
    <source>
        <dbReference type="PROSITE" id="PS50102"/>
    </source>
</evidence>
<organism evidence="6 7">
    <name type="scientific">Rhizopus microsporus</name>
    <dbReference type="NCBI Taxonomy" id="58291"/>
    <lineage>
        <taxon>Eukaryota</taxon>
        <taxon>Fungi</taxon>
        <taxon>Fungi incertae sedis</taxon>
        <taxon>Mucoromycota</taxon>
        <taxon>Mucoromycotina</taxon>
        <taxon>Mucoromycetes</taxon>
        <taxon>Mucorales</taxon>
        <taxon>Mucorineae</taxon>
        <taxon>Rhizopodaceae</taxon>
        <taxon>Rhizopus</taxon>
    </lineage>
</organism>
<proteinExistence type="predicted"/>
<evidence type="ECO:0000313" key="6">
    <source>
        <dbReference type="EMBL" id="ORE12856.1"/>
    </source>
</evidence>
<evidence type="ECO:0000256" key="2">
    <source>
        <dbReference type="PROSITE-ProRule" id="PRU00176"/>
    </source>
</evidence>
<evidence type="ECO:0000259" key="5">
    <source>
        <dbReference type="PROSITE" id="PS51391"/>
    </source>
</evidence>
<dbReference type="InterPro" id="IPR012677">
    <property type="entry name" value="Nucleotide-bd_a/b_plait_sf"/>
</dbReference>
<dbReference type="GO" id="GO:0005634">
    <property type="term" value="C:nucleus"/>
    <property type="evidence" value="ECO:0007669"/>
    <property type="project" value="TreeGrafter"/>
</dbReference>
<evidence type="ECO:0000256" key="1">
    <source>
        <dbReference type="ARBA" id="ARBA00022884"/>
    </source>
</evidence>
<evidence type="ECO:0000313" key="7">
    <source>
        <dbReference type="Proteomes" id="UP000242381"/>
    </source>
</evidence>
<dbReference type="InterPro" id="IPR008942">
    <property type="entry name" value="ENTH_VHS"/>
</dbReference>
<dbReference type="SUPFAM" id="SSF48464">
    <property type="entry name" value="ENTH/VHS domain"/>
    <property type="match status" value="1"/>
</dbReference>
<dbReference type="Proteomes" id="UP000242381">
    <property type="component" value="Unassembled WGS sequence"/>
</dbReference>
<dbReference type="PANTHER" id="PTHR23140">
    <property type="entry name" value="RNA PROCESSING PROTEIN LD23810P"/>
    <property type="match status" value="1"/>
</dbReference>
<accession>A0A1X0RLJ3</accession>
<feature type="region of interest" description="Disordered" evidence="3">
    <location>
        <begin position="564"/>
        <end position="595"/>
    </location>
</feature>
<dbReference type="InterPro" id="IPR006569">
    <property type="entry name" value="CID_dom"/>
</dbReference>
<evidence type="ECO:0000256" key="3">
    <source>
        <dbReference type="SAM" id="MobiDB-lite"/>
    </source>
</evidence>
<dbReference type="SUPFAM" id="SSF54928">
    <property type="entry name" value="RNA-binding domain, RBD"/>
    <property type="match status" value="1"/>
</dbReference>
<sequence>MTDNWDRTFFDKELKSILDSKLPVSASKITSLQQLATSHPKHHNYIIQCITKFIESAPPDYRLAGLYVIDAISRAVHKQLRRREENNEKGSFEAEGYLKRFAIVLKDDSLIGCFESCSTKDKDKVKKTLDFWEQGSIYPKEVVQYVKDSFLKQMSPPVDTAALLATLSNIGNLNIPGLTSNNNNSSSISNSSTSSNSSNGSYTTPITNTSTTNTTTTTTTTNATTTAAPVTQQVNKDLSLPPALAKLLGSLVTTPTPALTSAQVQAPVTNTPAQVRLDPRLAASESKTKPSIWPPPQGPSVPLANIGRTEKKSRWGNDTDNIANKTTTTTTTTSPVTVTPHTTHTTSTITANSSAQEPWLHRQMTQTANNNSNNNINNAPIYQQMNQQLYQQQYQQYYQQQYQYYQQQQQPPQQIQYKGAQPMSDTSLPPGCIRVLTRTLFVGPIPDHYEREDVARLFAKYGEIASVIVSKKLKGRHNAFLKFTTRAATEAAKYDGAGLMVEGMPVKVNWGFGFGPKKHFNYDRGDSIIPLAELSAEEKDNLVIARVGGFQGQPVRDRMVIEEPEAEYKPEWKDDERGVKRYNNQFEDNRKRTRH</sequence>
<feature type="compositionally biased region" description="Low complexity" evidence="3">
    <location>
        <begin position="326"/>
        <end position="348"/>
    </location>
</feature>
<dbReference type="Gene3D" id="3.30.70.330">
    <property type="match status" value="1"/>
</dbReference>
<dbReference type="OMA" id="GIVQTCI"/>
<feature type="domain" description="CID" evidence="5">
    <location>
        <begin position="6"/>
        <end position="154"/>
    </location>
</feature>
<dbReference type="AlphaFoldDB" id="A0A1X0RLJ3"/>
<dbReference type="VEuPathDB" id="FungiDB:BCV72DRAFT_310151"/>
<dbReference type="SMART" id="SM00360">
    <property type="entry name" value="RRM"/>
    <property type="match status" value="1"/>
</dbReference>
<dbReference type="InterPro" id="IPR035979">
    <property type="entry name" value="RBD_domain_sf"/>
</dbReference>
<feature type="region of interest" description="Disordered" evidence="3">
    <location>
        <begin position="285"/>
        <end position="356"/>
    </location>
</feature>
<feature type="compositionally biased region" description="Low complexity" evidence="3">
    <location>
        <begin position="180"/>
        <end position="228"/>
    </location>
</feature>
<dbReference type="PROSITE" id="PS51391">
    <property type="entry name" value="CID"/>
    <property type="match status" value="1"/>
</dbReference>
<dbReference type="SMART" id="SM00582">
    <property type="entry name" value="RPR"/>
    <property type="match status" value="1"/>
</dbReference>
<feature type="region of interest" description="Disordered" evidence="3">
    <location>
        <begin position="175"/>
        <end position="228"/>
    </location>
</feature>
<dbReference type="Gene3D" id="1.25.40.90">
    <property type="match status" value="1"/>
</dbReference>
<feature type="domain" description="RRM" evidence="4">
    <location>
        <begin position="438"/>
        <end position="513"/>
    </location>
</feature>
<name>A0A1X0RLJ3_RHIZD</name>
<dbReference type="Pfam" id="PF21380">
    <property type="entry name" value="Nrd1-Seb1_dom2"/>
    <property type="match status" value="1"/>
</dbReference>
<dbReference type="InterPro" id="IPR048892">
    <property type="entry name" value="Nrd1_Seb1_dom2"/>
</dbReference>